<dbReference type="Pfam" id="PF00096">
    <property type="entry name" value="zf-C2H2"/>
    <property type="match status" value="3"/>
</dbReference>
<feature type="domain" description="C2H2-type" evidence="9">
    <location>
        <begin position="123"/>
        <end position="153"/>
    </location>
</feature>
<feature type="domain" description="C2H2-type" evidence="9">
    <location>
        <begin position="93"/>
        <end position="122"/>
    </location>
</feature>
<keyword evidence="2" id="KW-0479">Metal-binding</keyword>
<comment type="caution">
    <text evidence="10">The sequence shown here is derived from an EMBL/GenBank/DDBJ whole genome shotgun (WGS) entry which is preliminary data.</text>
</comment>
<evidence type="ECO:0000256" key="4">
    <source>
        <dbReference type="ARBA" id="ARBA00022833"/>
    </source>
</evidence>
<feature type="domain" description="C2H2-type" evidence="9">
    <location>
        <begin position="329"/>
        <end position="359"/>
    </location>
</feature>
<keyword evidence="5" id="KW-0805">Transcription regulation</keyword>
<dbReference type="InterPro" id="IPR036236">
    <property type="entry name" value="Znf_C2H2_sf"/>
</dbReference>
<keyword evidence="6" id="KW-0804">Transcription</keyword>
<evidence type="ECO:0000256" key="5">
    <source>
        <dbReference type="ARBA" id="ARBA00023015"/>
    </source>
</evidence>
<organism evidence="10 11">
    <name type="scientific">Trichophyton rubrum</name>
    <name type="common">Athlete's foot fungus</name>
    <name type="synonym">Epidermophyton rubrum</name>
    <dbReference type="NCBI Taxonomy" id="5551"/>
    <lineage>
        <taxon>Eukaryota</taxon>
        <taxon>Fungi</taxon>
        <taxon>Dikarya</taxon>
        <taxon>Ascomycota</taxon>
        <taxon>Pezizomycotina</taxon>
        <taxon>Eurotiomycetes</taxon>
        <taxon>Eurotiomycetidae</taxon>
        <taxon>Onygenales</taxon>
        <taxon>Arthrodermataceae</taxon>
        <taxon>Trichophyton</taxon>
    </lineage>
</organism>
<keyword evidence="7" id="KW-0539">Nucleus</keyword>
<dbReference type="Gene3D" id="3.30.160.60">
    <property type="entry name" value="Classic Zinc Finger"/>
    <property type="match status" value="5"/>
</dbReference>
<evidence type="ECO:0000256" key="3">
    <source>
        <dbReference type="ARBA" id="ARBA00022771"/>
    </source>
</evidence>
<evidence type="ECO:0000256" key="1">
    <source>
        <dbReference type="ARBA" id="ARBA00004123"/>
    </source>
</evidence>
<dbReference type="AlphaFoldDB" id="A0A178F671"/>
<dbReference type="SMART" id="SM00355">
    <property type="entry name" value="ZnF_C2H2"/>
    <property type="match status" value="10"/>
</dbReference>
<keyword evidence="4" id="KW-0862">Zinc</keyword>
<evidence type="ECO:0000256" key="2">
    <source>
        <dbReference type="ARBA" id="ARBA00022723"/>
    </source>
</evidence>
<evidence type="ECO:0000256" key="7">
    <source>
        <dbReference type="ARBA" id="ARBA00023242"/>
    </source>
</evidence>
<protein>
    <submittedName>
        <fullName evidence="10">C2H2 transcription factor</fullName>
    </submittedName>
</protein>
<keyword evidence="3 8" id="KW-0863">Zinc-finger</keyword>
<gene>
    <name evidence="10" type="ORF">A7C99_0788</name>
</gene>
<dbReference type="PANTHER" id="PTHR46179:SF13">
    <property type="entry name" value="C2H2-TYPE DOMAIN-CONTAINING PROTEIN"/>
    <property type="match status" value="1"/>
</dbReference>
<proteinExistence type="predicted"/>
<dbReference type="GO" id="GO:0006357">
    <property type="term" value="P:regulation of transcription by RNA polymerase II"/>
    <property type="evidence" value="ECO:0007669"/>
    <property type="project" value="TreeGrafter"/>
</dbReference>
<dbReference type="VEuPathDB" id="FungiDB:TERG_06090"/>
<dbReference type="GO" id="GO:0008270">
    <property type="term" value="F:zinc ion binding"/>
    <property type="evidence" value="ECO:0007669"/>
    <property type="project" value="UniProtKB-KW"/>
</dbReference>
<dbReference type="InterPro" id="IPR051061">
    <property type="entry name" value="Zinc_finger_trans_reg"/>
</dbReference>
<evidence type="ECO:0000256" key="6">
    <source>
        <dbReference type="ARBA" id="ARBA00023163"/>
    </source>
</evidence>
<evidence type="ECO:0000313" key="10">
    <source>
        <dbReference type="EMBL" id="OAL67658.1"/>
    </source>
</evidence>
<evidence type="ECO:0000313" key="11">
    <source>
        <dbReference type="Proteomes" id="UP000243015"/>
    </source>
</evidence>
<sequence>MTATKRKAAEEARRQLKRIHLSEPAGMLPLPHYGCGIQPLTLSGQDEIHDSDANCDSSSVVDEIVCSDDELHATPLTPFSPASSKYPSELKTHLCPYSGCDKAFNRPARLTEHIRSHTNDRIFACTYEGCEKSFLRASHLNHHIKSAHTLIRDYVCERDGCGKAFATGSRLRRHLAAHEGRDKYTCTEIAEGSGKQCGESFRKHSTLLKHVMTVHLRKRPFPCQATLDSGETCTAAFDTAGHLKAHERRVHGEARFTCTECIGNAGLEGETGDGKAYNFATYALLQSHMRSVHPPTCPSCAHICSSAKDLRRHMEISHGTVTVEDRRTYPCQHPGCERSFTKKGNLNVHVKTVHEGEKRFACGETDLSTSKKVGGWNGMDACGKRYGSKLALEEHVRTAHMGFRNARAERKARAGAALTATNTLESGSKRTGPSNVALLTGQGYAEELGNRHIPCLLAECEHRFHRDYDLWLHMGAKHGMDENEVQLLFMQRAMQGGNESFDRPSFEYEMDTIGMGVDEIGTAAGDGGSSSGLIDDLEGRYTYFRPDASVDEIMASHDSVQERGKDDRLGGLGDLVDPLLTYTCLES</sequence>
<evidence type="ECO:0000259" key="9">
    <source>
        <dbReference type="PROSITE" id="PS50157"/>
    </source>
</evidence>
<evidence type="ECO:0000256" key="8">
    <source>
        <dbReference type="PROSITE-ProRule" id="PRU00042"/>
    </source>
</evidence>
<feature type="domain" description="C2H2-type" evidence="9">
    <location>
        <begin position="221"/>
        <end position="256"/>
    </location>
</feature>
<dbReference type="PROSITE" id="PS50157">
    <property type="entry name" value="ZINC_FINGER_C2H2_2"/>
    <property type="match status" value="6"/>
</dbReference>
<feature type="domain" description="C2H2-type" evidence="9">
    <location>
        <begin position="154"/>
        <end position="183"/>
    </location>
</feature>
<feature type="domain" description="C2H2-type" evidence="9">
    <location>
        <begin position="184"/>
        <end position="220"/>
    </location>
</feature>
<dbReference type="InterPro" id="IPR013087">
    <property type="entry name" value="Znf_C2H2_type"/>
</dbReference>
<dbReference type="PANTHER" id="PTHR46179">
    <property type="entry name" value="ZINC FINGER PROTEIN"/>
    <property type="match status" value="1"/>
</dbReference>
<dbReference type="GO" id="GO:0005634">
    <property type="term" value="C:nucleus"/>
    <property type="evidence" value="ECO:0007669"/>
    <property type="project" value="UniProtKB-SubCell"/>
</dbReference>
<name>A0A178F671_TRIRU</name>
<dbReference type="PROSITE" id="PS00028">
    <property type="entry name" value="ZINC_FINGER_C2H2_1"/>
    <property type="match status" value="5"/>
</dbReference>
<dbReference type="SUPFAM" id="SSF57667">
    <property type="entry name" value="beta-beta-alpha zinc fingers"/>
    <property type="match status" value="3"/>
</dbReference>
<dbReference type="EMBL" id="LHPM01000009">
    <property type="protein sequence ID" value="OAL67658.1"/>
    <property type="molecule type" value="Genomic_DNA"/>
</dbReference>
<reference evidence="10 11" key="1">
    <citation type="submission" date="2016-05" db="EMBL/GenBank/DDBJ databases">
        <title>Genome sequencing of Trichophyton rubrum CMCC(F)T1i isolated from hair.</title>
        <authorList>
            <person name="Zhan P."/>
            <person name="Tao Y."/>
            <person name="Liu W."/>
        </authorList>
    </citation>
    <scope>NUCLEOTIDE SEQUENCE [LARGE SCALE GENOMIC DNA]</scope>
    <source>
        <strain evidence="11">CMCC(F)T1i</strain>
    </source>
</reference>
<comment type="subcellular location">
    <subcellularLocation>
        <location evidence="1">Nucleus</location>
    </subcellularLocation>
</comment>
<dbReference type="Proteomes" id="UP000243015">
    <property type="component" value="Unassembled WGS sequence"/>
</dbReference>
<accession>A0A178F671</accession>